<dbReference type="RefSeq" id="WP_071506599.1">
    <property type="nucleotide sequence ID" value="NZ_MORL01000036.1"/>
</dbReference>
<evidence type="ECO:0000313" key="1">
    <source>
        <dbReference type="EMBL" id="OIN55789.1"/>
    </source>
</evidence>
<dbReference type="EMBL" id="MORL01000036">
    <property type="protein sequence ID" value="OIN55789.1"/>
    <property type="molecule type" value="Genomic_DNA"/>
</dbReference>
<keyword evidence="2" id="KW-1185">Reference proteome</keyword>
<comment type="caution">
    <text evidence="1">The sequence shown here is derived from an EMBL/GenBank/DDBJ whole genome shotgun (WGS) entry which is preliminary data.</text>
</comment>
<sequence>MIFQKVDYKTDLNHRQKENYNFHKIAAVLADYGFNSIRLSDDYEGADFLAIHINNSDILKVQLKGRLTFEQKYIGKNLFICFPHLGAWYLYPHDELWAKVSEIHNAKNSPSWLTGGAYNFPSPSTAIMGLLNEYRLSDLSA</sequence>
<gene>
    <name evidence="1" type="ORF">BLX24_28270</name>
</gene>
<proteinExistence type="predicted"/>
<organism evidence="1 2">
    <name type="scientific">Arsenicibacter rosenii</name>
    <dbReference type="NCBI Taxonomy" id="1750698"/>
    <lineage>
        <taxon>Bacteria</taxon>
        <taxon>Pseudomonadati</taxon>
        <taxon>Bacteroidota</taxon>
        <taxon>Cytophagia</taxon>
        <taxon>Cytophagales</taxon>
        <taxon>Spirosomataceae</taxon>
        <taxon>Arsenicibacter</taxon>
    </lineage>
</organism>
<name>A0A1S2VAV2_9BACT</name>
<evidence type="ECO:0000313" key="2">
    <source>
        <dbReference type="Proteomes" id="UP000181790"/>
    </source>
</evidence>
<dbReference type="OrthoDB" id="1494879at2"/>
<protein>
    <submittedName>
        <fullName evidence="1">Uncharacterized protein</fullName>
    </submittedName>
</protein>
<dbReference type="AlphaFoldDB" id="A0A1S2VAV2"/>
<reference evidence="1 2" key="1">
    <citation type="submission" date="2016-10" db="EMBL/GenBank/DDBJ databases">
        <title>Arsenicibacter rosenii gen. nov., sp. nov., an efficient arsenic-methylating bacterium isolated from an arsenic-contaminated paddy soil.</title>
        <authorList>
            <person name="Huang K."/>
        </authorList>
    </citation>
    <scope>NUCLEOTIDE SEQUENCE [LARGE SCALE GENOMIC DNA]</scope>
    <source>
        <strain evidence="1 2">SM-1</strain>
    </source>
</reference>
<accession>A0A1S2VAV2</accession>
<dbReference type="Proteomes" id="UP000181790">
    <property type="component" value="Unassembled WGS sequence"/>
</dbReference>